<comment type="similarity">
    <text evidence="6">Belongs to the YccS/YhfK family.</text>
</comment>
<evidence type="ECO:0000313" key="10">
    <source>
        <dbReference type="EMBL" id="MCI3242800.1"/>
    </source>
</evidence>
<feature type="transmembrane region" description="Helical" evidence="8">
    <location>
        <begin position="433"/>
        <end position="451"/>
    </location>
</feature>
<evidence type="ECO:0000313" key="11">
    <source>
        <dbReference type="Proteomes" id="UP001165270"/>
    </source>
</evidence>
<organism evidence="10 11">
    <name type="scientific">Streptomyces spinosisporus</name>
    <dbReference type="NCBI Taxonomy" id="2927582"/>
    <lineage>
        <taxon>Bacteria</taxon>
        <taxon>Bacillati</taxon>
        <taxon>Actinomycetota</taxon>
        <taxon>Actinomycetes</taxon>
        <taxon>Kitasatosporales</taxon>
        <taxon>Streptomycetaceae</taxon>
        <taxon>Streptomyces</taxon>
    </lineage>
</organism>
<sequence>MTPATSAPATAHPPHPRRLPLSGILRLGRPADIWFKPALSVVASVAPPNLTLLALGRLDLAMYTMAGSLCALYAHNRPYGARARVLARVILGMVGGLAVCLVTASLTGNAVVLVTVGALLAALHKALCDATRVGPPGNIVLTFITSASLFVPQTLGQVPGHLALAAAAGVWSWLVGMAPGLLRPHGPERRATAGALNATAAYAANGTEDGRSRAAAAAAVQAGWHSLLAARDSRIRRGLERLVVRAEVALAAPSDTEPEQLRTWAGRLTGTGPVPEVHDPAAAGELLGVDAELAAPAAPLRARLGALAPIAVRTALGCALAGYASLALGIGRPYWALVTAASLYQANLALTWTRGVQRVVGNLLGVLLFAAVVPLAHLGPAALVLCCLAFNFGAEALIGRNYWLGTVCVTPMALLITEFSGFQEPGLLITERAVDTVVGALVGFLAAVAVTNRRAGDRVEHALAAAERAREHAARLLAEAAPAPAAVESARRALAAALAELRATVDAASGEWWQRALPQERVVRAEQAGHRTLAATARHQRSRRSGETEGVRP</sequence>
<gene>
    <name evidence="10" type="ORF">MQN93_24050</name>
</gene>
<evidence type="ECO:0000256" key="5">
    <source>
        <dbReference type="ARBA" id="ARBA00023136"/>
    </source>
</evidence>
<evidence type="ECO:0000256" key="7">
    <source>
        <dbReference type="SAM" id="MobiDB-lite"/>
    </source>
</evidence>
<dbReference type="PANTHER" id="PTHR30509">
    <property type="entry name" value="P-HYDROXYBENZOIC ACID EFFLUX PUMP SUBUNIT-RELATED"/>
    <property type="match status" value="1"/>
</dbReference>
<reference evidence="10" key="1">
    <citation type="submission" date="2022-03" db="EMBL/GenBank/DDBJ databases">
        <title>Streptomyces 7R015 and 7R016 isolated from Barleria lupulina in Thailand.</title>
        <authorList>
            <person name="Kanchanasin P."/>
            <person name="Phongsopitanun W."/>
            <person name="Tanasupawat S."/>
        </authorList>
    </citation>
    <scope>NUCLEOTIDE SEQUENCE</scope>
    <source>
        <strain evidence="10">7R016</strain>
    </source>
</reference>
<evidence type="ECO:0000256" key="6">
    <source>
        <dbReference type="ARBA" id="ARBA00043993"/>
    </source>
</evidence>
<evidence type="ECO:0000259" key="9">
    <source>
        <dbReference type="Pfam" id="PF13515"/>
    </source>
</evidence>
<dbReference type="Pfam" id="PF13515">
    <property type="entry name" value="FUSC_2"/>
    <property type="match status" value="1"/>
</dbReference>
<keyword evidence="4 8" id="KW-1133">Transmembrane helix</keyword>
<dbReference type="RefSeq" id="WP_242711215.1">
    <property type="nucleotide sequence ID" value="NZ_JALDAX010000009.1"/>
</dbReference>
<keyword evidence="2" id="KW-1003">Cell membrane</keyword>
<accession>A0ABS9XLC3</accession>
<evidence type="ECO:0000256" key="1">
    <source>
        <dbReference type="ARBA" id="ARBA00004651"/>
    </source>
</evidence>
<evidence type="ECO:0000256" key="4">
    <source>
        <dbReference type="ARBA" id="ARBA00022989"/>
    </source>
</evidence>
<feature type="transmembrane region" description="Helical" evidence="8">
    <location>
        <begin position="402"/>
        <end position="421"/>
    </location>
</feature>
<dbReference type="Proteomes" id="UP001165270">
    <property type="component" value="Unassembled WGS sequence"/>
</dbReference>
<comment type="caution">
    <text evidence="10">The sequence shown here is derived from an EMBL/GenBank/DDBJ whole genome shotgun (WGS) entry which is preliminary data.</text>
</comment>
<evidence type="ECO:0000256" key="2">
    <source>
        <dbReference type="ARBA" id="ARBA00022475"/>
    </source>
</evidence>
<feature type="transmembrane region" description="Helical" evidence="8">
    <location>
        <begin position="310"/>
        <end position="330"/>
    </location>
</feature>
<evidence type="ECO:0000256" key="3">
    <source>
        <dbReference type="ARBA" id="ARBA00022692"/>
    </source>
</evidence>
<keyword evidence="11" id="KW-1185">Reference proteome</keyword>
<feature type="transmembrane region" description="Helical" evidence="8">
    <location>
        <begin position="85"/>
        <end position="104"/>
    </location>
</feature>
<feature type="compositionally biased region" description="Basic and acidic residues" evidence="7">
    <location>
        <begin position="544"/>
        <end position="553"/>
    </location>
</feature>
<dbReference type="InterPro" id="IPR049453">
    <property type="entry name" value="Memb_transporter_dom"/>
</dbReference>
<feature type="transmembrane region" description="Helical" evidence="8">
    <location>
        <begin position="363"/>
        <end position="390"/>
    </location>
</feature>
<keyword evidence="5 8" id="KW-0472">Membrane</keyword>
<feature type="region of interest" description="Disordered" evidence="7">
    <location>
        <begin position="531"/>
        <end position="553"/>
    </location>
</feature>
<protein>
    <submittedName>
        <fullName evidence="10">FUSC family protein</fullName>
    </submittedName>
</protein>
<keyword evidence="3 8" id="KW-0812">Transmembrane</keyword>
<dbReference type="PANTHER" id="PTHR30509:SF9">
    <property type="entry name" value="MULTIDRUG RESISTANCE PROTEIN MDTO"/>
    <property type="match status" value="1"/>
</dbReference>
<comment type="subcellular location">
    <subcellularLocation>
        <location evidence="1">Cell membrane</location>
        <topology evidence="1">Multi-pass membrane protein</topology>
    </subcellularLocation>
</comment>
<name>A0ABS9XLC3_9ACTN</name>
<evidence type="ECO:0000256" key="8">
    <source>
        <dbReference type="SAM" id="Phobius"/>
    </source>
</evidence>
<proteinExistence type="inferred from homology"/>
<dbReference type="EMBL" id="JALDAX010000009">
    <property type="protein sequence ID" value="MCI3242800.1"/>
    <property type="molecule type" value="Genomic_DNA"/>
</dbReference>
<feature type="transmembrane region" description="Helical" evidence="8">
    <location>
        <begin position="162"/>
        <end position="182"/>
    </location>
</feature>
<feature type="domain" description="Integral membrane bound transporter" evidence="9">
    <location>
        <begin position="320"/>
        <end position="445"/>
    </location>
</feature>